<sequence>MDTPHHSVLLEKGERRDSIVAEKLESRSSTPSLTSEPFIQSVQGSNNRCASCKFDEHFLGPRALDRHSKWPMMLRIHGSCLPDLILPLIVVGSWTTGVCLFSRHVHDLAIKSTLLTVLGFVVALSLSVRSTTAYERYMEGRRAWTTLMTTSHHLARNIWINVKEREGQEKDDLLAKITALNLIVAFARALKHRLRFEPYTHYNDIRDLVKHLNTFAREATELEPDRDEAHKKSFWKSYGEYLGVSFAMSNPRKMIKRAEHPLGNLPLEILNHLAVYIHDVIDEDRLNPPPYQANVLSATLTLNEILETTDRILNTPLPLAYSIAISQLTWVYILILPFQLYESLGFITIPGTLRREIPFPTPTPMYSPNPQR</sequence>
<evidence type="ECO:0008006" key="11">
    <source>
        <dbReference type="Google" id="ProtNLM"/>
    </source>
</evidence>
<accession>A0A9W4U3Z2</accession>
<evidence type="ECO:0000256" key="5">
    <source>
        <dbReference type="ARBA" id="ARBA00022989"/>
    </source>
</evidence>
<evidence type="ECO:0000256" key="3">
    <source>
        <dbReference type="ARBA" id="ARBA00022475"/>
    </source>
</evidence>
<evidence type="ECO:0000313" key="9">
    <source>
        <dbReference type="EMBL" id="CAI6250273.1"/>
    </source>
</evidence>
<comment type="caution">
    <text evidence="9">The sequence shown here is derived from an EMBL/GenBank/DDBJ whole genome shotgun (WGS) entry which is preliminary data.</text>
</comment>
<dbReference type="AlphaFoldDB" id="A0A9W4U3Z2"/>
<evidence type="ECO:0000256" key="2">
    <source>
        <dbReference type="ARBA" id="ARBA00022448"/>
    </source>
</evidence>
<keyword evidence="6" id="KW-0406">Ion transport</keyword>
<proteinExistence type="predicted"/>
<keyword evidence="7 8" id="KW-0472">Membrane</keyword>
<keyword evidence="10" id="KW-1185">Reference proteome</keyword>
<feature type="transmembrane region" description="Helical" evidence="8">
    <location>
        <begin position="84"/>
        <end position="101"/>
    </location>
</feature>
<dbReference type="Proteomes" id="UP001152607">
    <property type="component" value="Unassembled WGS sequence"/>
</dbReference>
<keyword evidence="5 8" id="KW-1133">Transmembrane helix</keyword>
<reference evidence="9" key="1">
    <citation type="submission" date="2023-01" db="EMBL/GenBank/DDBJ databases">
        <authorList>
            <person name="Van Ghelder C."/>
            <person name="Rancurel C."/>
        </authorList>
    </citation>
    <scope>NUCLEOTIDE SEQUENCE</scope>
    <source>
        <strain evidence="9">CNCM I-4278</strain>
    </source>
</reference>
<evidence type="ECO:0000256" key="1">
    <source>
        <dbReference type="ARBA" id="ARBA00004651"/>
    </source>
</evidence>
<dbReference type="GO" id="GO:0005886">
    <property type="term" value="C:plasma membrane"/>
    <property type="evidence" value="ECO:0007669"/>
    <property type="project" value="UniProtKB-SubCell"/>
</dbReference>
<protein>
    <recommendedName>
        <fullName evidence="11">Bestrophin homolog</fullName>
    </recommendedName>
</protein>
<dbReference type="Pfam" id="PF25539">
    <property type="entry name" value="Bestrophin_2"/>
    <property type="match status" value="1"/>
</dbReference>
<feature type="transmembrane region" description="Helical" evidence="8">
    <location>
        <begin position="319"/>
        <end position="341"/>
    </location>
</feature>
<feature type="transmembrane region" description="Helical" evidence="8">
    <location>
        <begin position="108"/>
        <end position="128"/>
    </location>
</feature>
<evidence type="ECO:0000256" key="7">
    <source>
        <dbReference type="ARBA" id="ARBA00023136"/>
    </source>
</evidence>
<dbReference type="InterPro" id="IPR044669">
    <property type="entry name" value="YneE/VCCN1/2-like"/>
</dbReference>
<dbReference type="PANTHER" id="PTHR33281:SF19">
    <property type="entry name" value="VOLTAGE-DEPENDENT ANION CHANNEL-FORMING PROTEIN YNEE"/>
    <property type="match status" value="1"/>
</dbReference>
<dbReference type="EMBL" id="CAOQHR010000001">
    <property type="protein sequence ID" value="CAI6250273.1"/>
    <property type="molecule type" value="Genomic_DNA"/>
</dbReference>
<dbReference type="PANTHER" id="PTHR33281">
    <property type="entry name" value="UPF0187 PROTEIN YNEE"/>
    <property type="match status" value="1"/>
</dbReference>
<dbReference type="GO" id="GO:0005254">
    <property type="term" value="F:chloride channel activity"/>
    <property type="evidence" value="ECO:0007669"/>
    <property type="project" value="InterPro"/>
</dbReference>
<evidence type="ECO:0000256" key="4">
    <source>
        <dbReference type="ARBA" id="ARBA00022692"/>
    </source>
</evidence>
<keyword evidence="2" id="KW-0813">Transport</keyword>
<name>A0A9W4U3Z2_9PLEO</name>
<keyword evidence="3" id="KW-1003">Cell membrane</keyword>
<evidence type="ECO:0000313" key="10">
    <source>
        <dbReference type="Proteomes" id="UP001152607"/>
    </source>
</evidence>
<gene>
    <name evidence="9" type="ORF">PDIGIT_LOCUS944</name>
</gene>
<keyword evidence="4 8" id="KW-0812">Transmembrane</keyword>
<dbReference type="OrthoDB" id="1368at2759"/>
<evidence type="ECO:0000256" key="8">
    <source>
        <dbReference type="SAM" id="Phobius"/>
    </source>
</evidence>
<comment type="subcellular location">
    <subcellularLocation>
        <location evidence="1">Cell membrane</location>
        <topology evidence="1">Multi-pass membrane protein</topology>
    </subcellularLocation>
</comment>
<organism evidence="9 10">
    <name type="scientific">Periconia digitata</name>
    <dbReference type="NCBI Taxonomy" id="1303443"/>
    <lineage>
        <taxon>Eukaryota</taxon>
        <taxon>Fungi</taxon>
        <taxon>Dikarya</taxon>
        <taxon>Ascomycota</taxon>
        <taxon>Pezizomycotina</taxon>
        <taxon>Dothideomycetes</taxon>
        <taxon>Pleosporomycetidae</taxon>
        <taxon>Pleosporales</taxon>
        <taxon>Massarineae</taxon>
        <taxon>Periconiaceae</taxon>
        <taxon>Periconia</taxon>
    </lineage>
</organism>
<evidence type="ECO:0000256" key="6">
    <source>
        <dbReference type="ARBA" id="ARBA00023065"/>
    </source>
</evidence>